<protein>
    <recommendedName>
        <fullName evidence="3">Integrase catalytic domain-containing protein</fullName>
    </recommendedName>
</protein>
<evidence type="ECO:0000313" key="2">
    <source>
        <dbReference type="Proteomes" id="UP000016519"/>
    </source>
</evidence>
<dbReference type="EMBL" id="AWSI01000006">
    <property type="protein sequence ID" value="ERH31983.1"/>
    <property type="molecule type" value="Genomic_DNA"/>
</dbReference>
<name>U1SJ58_9BIFI</name>
<evidence type="ECO:0000313" key="1">
    <source>
        <dbReference type="EMBL" id="ERH31983.1"/>
    </source>
</evidence>
<gene>
    <name evidence="1" type="ORF">HMPREF9244_00069</name>
</gene>
<keyword evidence="2" id="KW-1185">Reference proteome</keyword>
<sequence>MSDEYQGRLDQCAMIVSTGSIDHSYDNALIESVNGAYKTGLIRERTLMSVKDLEHAT</sequence>
<dbReference type="AlphaFoldDB" id="U1SJ58"/>
<organism evidence="1 2">
    <name type="scientific">Alloscardovia omnicolens F0580</name>
    <dbReference type="NCBI Taxonomy" id="1321816"/>
    <lineage>
        <taxon>Bacteria</taxon>
        <taxon>Bacillati</taxon>
        <taxon>Actinomycetota</taxon>
        <taxon>Actinomycetes</taxon>
        <taxon>Bifidobacteriales</taxon>
        <taxon>Bifidobacteriaceae</taxon>
        <taxon>Alloscardovia</taxon>
    </lineage>
</organism>
<reference evidence="1 2" key="1">
    <citation type="submission" date="2013-08" db="EMBL/GenBank/DDBJ databases">
        <authorList>
            <person name="Weinstock G."/>
            <person name="Sodergren E."/>
            <person name="Wylie T."/>
            <person name="Fulton L."/>
            <person name="Fulton R."/>
            <person name="Fronick C."/>
            <person name="O'Laughlin M."/>
            <person name="Godfrey J."/>
            <person name="Miner T."/>
            <person name="Herter B."/>
            <person name="Appelbaum E."/>
            <person name="Cordes M."/>
            <person name="Lek S."/>
            <person name="Wollam A."/>
            <person name="Pepin K.H."/>
            <person name="Palsikar V.B."/>
            <person name="Mitreva M."/>
            <person name="Wilson R.K."/>
        </authorList>
    </citation>
    <scope>NUCLEOTIDE SEQUENCE [LARGE SCALE GENOMIC DNA]</scope>
    <source>
        <strain evidence="1 2">F0580</strain>
    </source>
</reference>
<accession>U1SJ58</accession>
<feature type="non-terminal residue" evidence="1">
    <location>
        <position position="57"/>
    </location>
</feature>
<dbReference type="Proteomes" id="UP000016519">
    <property type="component" value="Unassembled WGS sequence"/>
</dbReference>
<evidence type="ECO:0008006" key="3">
    <source>
        <dbReference type="Google" id="ProtNLM"/>
    </source>
</evidence>
<proteinExistence type="predicted"/>
<dbReference type="HOGENOM" id="CLU_3000744_0_0_11"/>
<comment type="caution">
    <text evidence="1">The sequence shown here is derived from an EMBL/GenBank/DDBJ whole genome shotgun (WGS) entry which is preliminary data.</text>
</comment>